<dbReference type="EMBL" id="LWDE02003083">
    <property type="protein sequence ID" value="KAE8236183.1"/>
    <property type="molecule type" value="Genomic_DNA"/>
</dbReference>
<accession>A0A8X7SS09</accession>
<organism evidence="3 4">
    <name type="scientific">Tilletia controversa</name>
    <name type="common">dwarf bunt fungus</name>
    <dbReference type="NCBI Taxonomy" id="13291"/>
    <lineage>
        <taxon>Eukaryota</taxon>
        <taxon>Fungi</taxon>
        <taxon>Dikarya</taxon>
        <taxon>Basidiomycota</taxon>
        <taxon>Ustilaginomycotina</taxon>
        <taxon>Exobasidiomycetes</taxon>
        <taxon>Tilletiales</taxon>
        <taxon>Tilletiaceae</taxon>
        <taxon>Tilletia</taxon>
    </lineage>
</organism>
<proteinExistence type="predicted"/>
<feature type="domain" description="Reverse transcriptase Ty1/copia-type" evidence="2">
    <location>
        <begin position="3"/>
        <end position="183"/>
    </location>
</feature>
<evidence type="ECO:0000256" key="1">
    <source>
        <dbReference type="SAM" id="SignalP"/>
    </source>
</evidence>
<dbReference type="SUPFAM" id="SSF56672">
    <property type="entry name" value="DNA/RNA polymerases"/>
    <property type="match status" value="1"/>
</dbReference>
<dbReference type="AlphaFoldDB" id="A0A8X7SS09"/>
<dbReference type="CDD" id="cd09272">
    <property type="entry name" value="RNase_HI_RT_Ty1"/>
    <property type="match status" value="1"/>
</dbReference>
<comment type="caution">
    <text evidence="3">The sequence shown here is derived from an EMBL/GenBank/DDBJ whole genome shotgun (WGS) entry which is preliminary data.</text>
</comment>
<protein>
    <recommendedName>
        <fullName evidence="2">Reverse transcriptase Ty1/copia-type domain-containing protein</fullName>
    </recommendedName>
</protein>
<dbReference type="InterPro" id="IPR043502">
    <property type="entry name" value="DNA/RNA_pol_sf"/>
</dbReference>
<dbReference type="Proteomes" id="UP000077684">
    <property type="component" value="Unassembled WGS sequence"/>
</dbReference>
<dbReference type="PANTHER" id="PTHR11439:SF440">
    <property type="entry name" value="INTEGRASE CATALYTIC DOMAIN-CONTAINING PROTEIN"/>
    <property type="match status" value="1"/>
</dbReference>
<dbReference type="PANTHER" id="PTHR11439">
    <property type="entry name" value="GAG-POL-RELATED RETROTRANSPOSON"/>
    <property type="match status" value="1"/>
</dbReference>
<reference evidence="3" key="1">
    <citation type="submission" date="2016-04" db="EMBL/GenBank/DDBJ databases">
        <authorList>
            <person name="Nguyen H.D."/>
            <person name="Samba Siva P."/>
            <person name="Cullis J."/>
            <person name="Levesque C.A."/>
            <person name="Hambleton S."/>
        </authorList>
    </citation>
    <scope>NUCLEOTIDE SEQUENCE</scope>
    <source>
        <strain evidence="3">DAOMC 236426</strain>
    </source>
</reference>
<name>A0A8X7SS09_9BASI</name>
<keyword evidence="4" id="KW-1185">Reference proteome</keyword>
<dbReference type="InterPro" id="IPR013103">
    <property type="entry name" value="RVT_2"/>
</dbReference>
<feature type="chain" id="PRO_5036455359" description="Reverse transcriptase Ty1/copia-type domain-containing protein" evidence="1">
    <location>
        <begin position="24"/>
        <end position="405"/>
    </location>
</feature>
<evidence type="ECO:0000313" key="3">
    <source>
        <dbReference type="EMBL" id="KAE8236183.1"/>
    </source>
</evidence>
<reference evidence="3" key="2">
    <citation type="journal article" date="2019" name="IMA Fungus">
        <title>Genome sequencing and comparison of five Tilletia species to identify candidate genes for the detection of regulated species infecting wheat.</title>
        <authorList>
            <person name="Nguyen H.D.T."/>
            <person name="Sultana T."/>
            <person name="Kesanakurti P."/>
            <person name="Hambleton S."/>
        </authorList>
    </citation>
    <scope>NUCLEOTIDE SEQUENCE</scope>
    <source>
        <strain evidence="3">DAOMC 236426</strain>
    </source>
</reference>
<feature type="signal peptide" evidence="1">
    <location>
        <begin position="1"/>
        <end position="23"/>
    </location>
</feature>
<sequence>MTSLRIFFVEAAVLGLMVWQMDAETAFLNPKMDRVLYISFPEGWKQQDPKATGLLVRKGLYGFKQSARLWWLDVVSKLRDLGFVHSDADWGIFVRVEPNGDRTIVFVYVDDFLIAAKTQALIDSVREGLKASYRMTDIGLVSSVLGIKVQQLNNGFALSQGHYIDTVLERFNMTNCRPESSPMAVGTKLVPEGVPLTDAQLFQALIGCLMWIALSTRSDISFVVSALSHLNGCPTQAHYQASLRVLRHLKATRDLALVLAPARSTDSPSLLATPTPTGPETSKTAALSLVESEYVALTEAVKDAIWLRTAVLAYDQTAPQAVGIVLKGDNQGSIALAQNPGWHRRTKHIDLRYHFVRWQVEEGAIKLEYVGTSDQVADIFTKATPTPVLVKHRSSLGLLDPANVV</sequence>
<evidence type="ECO:0000313" key="4">
    <source>
        <dbReference type="Proteomes" id="UP000077684"/>
    </source>
</evidence>
<gene>
    <name evidence="3" type="ORF">A4X06_0g9634</name>
</gene>
<dbReference type="Pfam" id="PF07727">
    <property type="entry name" value="RVT_2"/>
    <property type="match status" value="1"/>
</dbReference>
<evidence type="ECO:0000259" key="2">
    <source>
        <dbReference type="Pfam" id="PF07727"/>
    </source>
</evidence>
<keyword evidence="1" id="KW-0732">Signal</keyword>